<dbReference type="Proteomes" id="UP000503640">
    <property type="component" value="Unassembled WGS sequence"/>
</dbReference>
<organism evidence="1 2">
    <name type="scientific">Anaeromyxobacter diazotrophicus</name>
    <dbReference type="NCBI Taxonomy" id="2590199"/>
    <lineage>
        <taxon>Bacteria</taxon>
        <taxon>Pseudomonadati</taxon>
        <taxon>Myxococcota</taxon>
        <taxon>Myxococcia</taxon>
        <taxon>Myxococcales</taxon>
        <taxon>Cystobacterineae</taxon>
        <taxon>Anaeromyxobacteraceae</taxon>
        <taxon>Anaeromyxobacter</taxon>
    </lineage>
</organism>
<comment type="caution">
    <text evidence="1">The sequence shown here is derived from an EMBL/GenBank/DDBJ whole genome shotgun (WGS) entry which is preliminary data.</text>
</comment>
<evidence type="ECO:0000313" key="1">
    <source>
        <dbReference type="EMBL" id="GEJ55299.1"/>
    </source>
</evidence>
<accession>A0A7I9VGB9</accession>
<gene>
    <name evidence="1" type="ORF">AMYX_00400</name>
</gene>
<reference evidence="2" key="1">
    <citation type="journal article" date="2020" name="Appl. Environ. Microbiol.">
        <title>Diazotrophic Anaeromyxobacter Isolates from Soils.</title>
        <authorList>
            <person name="Masuda Y."/>
            <person name="Yamanaka H."/>
            <person name="Xu Z.X."/>
            <person name="Shiratori Y."/>
            <person name="Aono T."/>
            <person name="Amachi S."/>
            <person name="Senoo K."/>
            <person name="Itoh H."/>
        </authorList>
    </citation>
    <scope>NUCLEOTIDE SEQUENCE [LARGE SCALE GENOMIC DNA]</scope>
    <source>
        <strain evidence="2">R267</strain>
    </source>
</reference>
<name>A0A7I9VGB9_9BACT</name>
<dbReference type="Gene3D" id="2.40.160.50">
    <property type="entry name" value="membrane protein fhac: a member of the omp85/tpsb transporter family"/>
    <property type="match status" value="1"/>
</dbReference>
<proteinExistence type="predicted"/>
<keyword evidence="2" id="KW-1185">Reference proteome</keyword>
<dbReference type="EMBL" id="BJTG01000001">
    <property type="protein sequence ID" value="GEJ55299.1"/>
    <property type="molecule type" value="Genomic_DNA"/>
</dbReference>
<evidence type="ECO:0000313" key="2">
    <source>
        <dbReference type="Proteomes" id="UP000503640"/>
    </source>
</evidence>
<dbReference type="AlphaFoldDB" id="A0A7I9VGB9"/>
<dbReference type="RefSeq" id="WP_176062112.1">
    <property type="nucleotide sequence ID" value="NZ_BJTG01000001.1"/>
</dbReference>
<protein>
    <recommendedName>
        <fullName evidence="3">Bacterial surface antigen (D15) domain-containing protein</fullName>
    </recommendedName>
</protein>
<evidence type="ECO:0008006" key="3">
    <source>
        <dbReference type="Google" id="ProtNLM"/>
    </source>
</evidence>
<sequence>MQLTAIPLVTYGSDIGLQAGAASYLYQLDREGQRGDWGALGFAWSTHGPRGIETKGELLRLFDTSLRALFQAKVWFDPEAPYWGEGAGLGGLPVAPGAGNPPDPFRWRSSGPWLSLILRGDLLGPLGWWVRYRFTDISVADPGEALRAGAPPGRGGGPSSLVHLGLVYDRRDRPSSPRRGVLADASIFASPPLSPLAAQQLAGGDVGLRVYVPLWRDTVLAFRGLYDLKLGDVPFYERSQYEGLTYGEGLGGNGTVRGLARDRLSGEEKLLAGVELRAWLTETRWLGRRQQWGVSAGGDAGRARDRGHAPVVGAGAFGGVRALLDEAVVIRFEVGFAGQGATAYYLAFDEAF</sequence>